<accession>C7M1Q2</accession>
<gene>
    <name evidence="1" type="ordered locus">Afer_1888</name>
</gene>
<dbReference type="EMBL" id="CP001631">
    <property type="protein sequence ID" value="ACU54799.1"/>
    <property type="molecule type" value="Genomic_DNA"/>
</dbReference>
<dbReference type="AlphaFoldDB" id="C7M1Q2"/>
<organism evidence="1 2">
    <name type="scientific">Acidimicrobium ferrooxidans (strain DSM 10331 / JCM 15462 / NBRC 103882 / ICP)</name>
    <dbReference type="NCBI Taxonomy" id="525909"/>
    <lineage>
        <taxon>Bacteria</taxon>
        <taxon>Bacillati</taxon>
        <taxon>Actinomycetota</taxon>
        <taxon>Acidimicrobiia</taxon>
        <taxon>Acidimicrobiales</taxon>
        <taxon>Acidimicrobiaceae</taxon>
        <taxon>Acidimicrobium</taxon>
    </lineage>
</organism>
<reference evidence="1 2" key="1">
    <citation type="journal article" date="2009" name="Stand. Genomic Sci.">
        <title>Complete genome sequence of Acidimicrobium ferrooxidans type strain (ICP).</title>
        <authorList>
            <person name="Clum A."/>
            <person name="Nolan M."/>
            <person name="Lang E."/>
            <person name="Glavina Del Rio T."/>
            <person name="Tice H."/>
            <person name="Copeland A."/>
            <person name="Cheng J.F."/>
            <person name="Lucas S."/>
            <person name="Chen F."/>
            <person name="Bruce D."/>
            <person name="Goodwin L."/>
            <person name="Pitluck S."/>
            <person name="Ivanova N."/>
            <person name="Mavrommatis K."/>
            <person name="Mikhailova N."/>
            <person name="Pati A."/>
            <person name="Chen A."/>
            <person name="Palaniappan K."/>
            <person name="Goker M."/>
            <person name="Spring S."/>
            <person name="Land M."/>
            <person name="Hauser L."/>
            <person name="Chang Y.J."/>
            <person name="Jeffries C.C."/>
            <person name="Chain P."/>
            <person name="Bristow J."/>
            <person name="Eisen J.A."/>
            <person name="Markowitz V."/>
            <person name="Hugenholtz P."/>
            <person name="Kyrpides N.C."/>
            <person name="Klenk H.P."/>
            <person name="Lapidus A."/>
        </authorList>
    </citation>
    <scope>NUCLEOTIDE SEQUENCE [LARGE SCALE GENOMIC DNA]</scope>
    <source>
        <strain evidence="2">DSM 10331 / JCM 15462 / NBRC 103882 / ICP</strain>
    </source>
</reference>
<dbReference type="SUPFAM" id="SSF52467">
    <property type="entry name" value="DHS-like NAD/FAD-binding domain"/>
    <property type="match status" value="1"/>
</dbReference>
<dbReference type="Gene3D" id="3.40.50.1220">
    <property type="entry name" value="TPP-binding domain"/>
    <property type="match status" value="1"/>
</dbReference>
<name>C7M1Q2_ACIFD</name>
<dbReference type="HOGENOM" id="CLU_459788_0_0_11"/>
<dbReference type="OrthoDB" id="5509947at2"/>
<protein>
    <submittedName>
        <fullName evidence="1">Uncharacterized protein</fullName>
    </submittedName>
</protein>
<dbReference type="STRING" id="525909.Afer_1888"/>
<evidence type="ECO:0000313" key="2">
    <source>
        <dbReference type="Proteomes" id="UP000000771"/>
    </source>
</evidence>
<dbReference type="Pfam" id="PF13289">
    <property type="entry name" value="SIR2_2"/>
    <property type="match status" value="1"/>
</dbReference>
<proteinExistence type="predicted"/>
<sequence>MVHHEPKRADLVQTPSPGIDPLGALTASIYDSPRLYAFLIGSGVSTGARQPSAWEILDQLIAQYASATSTDVRALGLTPTEWWQRTFESDAEYSSVLERLEPTRGGRQQRLEKLFISSSPSDAHRHLAKLCSIGHVQVIMTTNFDRLIEDALTEQAVRFHVVDHNNVKGMQPLVRGAVTVIKLNGDYADLYMKNTRMALSHYTRPFTTLIKRVLQEYGLVVVGWSGRWDEGLRKLIESNSARLYPMYWVAHHGQLHDEAQRLLDQRGAYRIDSHGADDFFGRLATGLERLSQLAYTRARPIRALRGGRVFTISSNWSPVSSPSTQSGKLWIRTAVTLMPASQQGVGYVDAAEMWGYIDTPERRAIRTELAAARAAYDIASLVTVGQLNSGLPVDMLNQQMEWHLSKTDQLDRDSVYFELDAPKSDYCTCSARCRVYLGPGRPEQQGSAIIDIGIGDLKDRSNRQRKLALGELAIIWLDQLDAAIRILTDALSSATGGMAMIDTVEFHLEYLGKPDEPSMGLAHHVDFSLLGVGGRDARAVSSKFRPAEPLTGAAKLDIVIDAVRDIAMNTGFHDPDIGIGRLRSELDSLPRQA</sequence>
<dbReference type="eggNOG" id="COG0846">
    <property type="taxonomic scope" value="Bacteria"/>
</dbReference>
<dbReference type="InterPro" id="IPR029035">
    <property type="entry name" value="DHS-like_NAD/FAD-binding_dom"/>
</dbReference>
<keyword evidence="2" id="KW-1185">Reference proteome</keyword>
<dbReference type="KEGG" id="afo:Afer_1888"/>
<dbReference type="Proteomes" id="UP000000771">
    <property type="component" value="Chromosome"/>
</dbReference>
<evidence type="ECO:0000313" key="1">
    <source>
        <dbReference type="EMBL" id="ACU54799.1"/>
    </source>
</evidence>